<gene>
    <name evidence="3" type="ORF">BZG36_02315</name>
</gene>
<accession>A0A261Y3M9</accession>
<feature type="compositionally biased region" description="Polar residues" evidence="1">
    <location>
        <begin position="204"/>
        <end position="215"/>
    </location>
</feature>
<feature type="region of interest" description="Disordered" evidence="1">
    <location>
        <begin position="26"/>
        <end position="128"/>
    </location>
</feature>
<evidence type="ECO:0000313" key="4">
    <source>
        <dbReference type="Proteomes" id="UP000242875"/>
    </source>
</evidence>
<dbReference type="AlphaFoldDB" id="A0A261Y3M9"/>
<feature type="region of interest" description="Disordered" evidence="1">
    <location>
        <begin position="188"/>
        <end position="281"/>
    </location>
</feature>
<name>A0A261Y3M9_9FUNG</name>
<keyword evidence="4" id="KW-1185">Reference proteome</keyword>
<evidence type="ECO:0000256" key="2">
    <source>
        <dbReference type="SAM" id="Phobius"/>
    </source>
</evidence>
<organism evidence="3 4">
    <name type="scientific">Bifiguratus adelaidae</name>
    <dbReference type="NCBI Taxonomy" id="1938954"/>
    <lineage>
        <taxon>Eukaryota</taxon>
        <taxon>Fungi</taxon>
        <taxon>Fungi incertae sedis</taxon>
        <taxon>Mucoromycota</taxon>
        <taxon>Mucoromycotina</taxon>
        <taxon>Endogonomycetes</taxon>
        <taxon>Endogonales</taxon>
        <taxon>Endogonales incertae sedis</taxon>
        <taxon>Bifiguratus</taxon>
    </lineage>
</organism>
<feature type="transmembrane region" description="Helical" evidence="2">
    <location>
        <begin position="357"/>
        <end position="378"/>
    </location>
</feature>
<dbReference type="Proteomes" id="UP000242875">
    <property type="component" value="Unassembled WGS sequence"/>
</dbReference>
<keyword evidence="2" id="KW-0812">Transmembrane</keyword>
<protein>
    <submittedName>
        <fullName evidence="3">Uncharacterized protein</fullName>
    </submittedName>
</protein>
<dbReference type="OrthoDB" id="2140426at2759"/>
<sequence>MVSYEPSVSEQSAYSRTNTVWYDASEMDGEVQSEGDPSIFSQTTPKGSLRGQLFDNGNLPIANRSNSRRRSTSSTMFMAIAMTSPTPPPRTHLPPTPTEADPSSTPRARRSPYHSPFRQWRASEDSDKTNTIILSSPAQLMHMTSPMQSSLERSGTIRPLAAIHPRAESPATPLPSSLPVGPLLDKSPTPAVHSPQHFAHRGQTRSSIRTKSAQEPITVDSLPYNTTTLKHTVPPLTGGHFQSPPYQPPFHPSRRNTRRPDPQQAFSYRSTPPVGAKGKIRSAYRQLKESSIVVLTKESNHSTLQSPAGSDAIHQPDYSATLACPGNNATASPPLPSSRPSKPPYNQPHPSINDPHVWLFLFGFLCPPLWWISALLGVREQRQWKRWYKSMSRESERLEKALGVRHVPVPGESPFDRLEAMDVVMPTNFFHTLNVWLSVFAVLLLGTVTLMLIWFYMSWGNI</sequence>
<feature type="region of interest" description="Disordered" evidence="1">
    <location>
        <begin position="298"/>
        <end position="348"/>
    </location>
</feature>
<dbReference type="EMBL" id="MVBO01000019">
    <property type="protein sequence ID" value="OZJ05229.1"/>
    <property type="molecule type" value="Genomic_DNA"/>
</dbReference>
<evidence type="ECO:0000313" key="3">
    <source>
        <dbReference type="EMBL" id="OZJ05229.1"/>
    </source>
</evidence>
<feature type="transmembrane region" description="Helical" evidence="2">
    <location>
        <begin position="435"/>
        <end position="457"/>
    </location>
</feature>
<feature type="compositionally biased region" description="Pro residues" evidence="1">
    <location>
        <begin position="333"/>
        <end position="347"/>
    </location>
</feature>
<keyword evidence="2" id="KW-1133">Transmembrane helix</keyword>
<evidence type="ECO:0000256" key="1">
    <source>
        <dbReference type="SAM" id="MobiDB-lite"/>
    </source>
</evidence>
<reference evidence="3 4" key="1">
    <citation type="journal article" date="2017" name="Mycologia">
        <title>Bifiguratus adelaidae, gen. et sp. nov., a new member of Mucoromycotina in endophytic and soil-dwelling habitats.</title>
        <authorList>
            <person name="Torres-Cruz T.J."/>
            <person name="Billingsley Tobias T.L."/>
            <person name="Almatruk M."/>
            <person name="Hesse C."/>
            <person name="Kuske C.R."/>
            <person name="Desiro A."/>
            <person name="Benucci G.M."/>
            <person name="Bonito G."/>
            <person name="Stajich J.E."/>
            <person name="Dunlap C."/>
            <person name="Arnold A.E."/>
            <person name="Porras-Alfaro A."/>
        </authorList>
    </citation>
    <scope>NUCLEOTIDE SEQUENCE [LARGE SCALE GENOMIC DNA]</scope>
    <source>
        <strain evidence="3 4">AZ0501</strain>
    </source>
</reference>
<proteinExistence type="predicted"/>
<feature type="compositionally biased region" description="Pro residues" evidence="1">
    <location>
        <begin position="85"/>
        <end position="97"/>
    </location>
</feature>
<keyword evidence="2" id="KW-0472">Membrane</keyword>
<comment type="caution">
    <text evidence="3">The sequence shown here is derived from an EMBL/GenBank/DDBJ whole genome shotgun (WGS) entry which is preliminary data.</text>
</comment>